<dbReference type="SUPFAM" id="SSF51556">
    <property type="entry name" value="Metallo-dependent hydrolases"/>
    <property type="match status" value="1"/>
</dbReference>
<evidence type="ECO:0000256" key="1">
    <source>
        <dbReference type="ARBA" id="ARBA00010716"/>
    </source>
</evidence>
<protein>
    <recommendedName>
        <fullName evidence="5">Amidohydrolase-related domain-containing protein</fullName>
    </recommendedName>
</protein>
<name>X1G1N8_9ZZZZ</name>
<dbReference type="SUPFAM" id="SSF51338">
    <property type="entry name" value="Composite domain of metallo-dependent hydrolases"/>
    <property type="match status" value="1"/>
</dbReference>
<gene>
    <name evidence="6" type="ORF">S03H2_13166</name>
</gene>
<dbReference type="Gene3D" id="3.20.20.140">
    <property type="entry name" value="Metal-dependent hydrolases"/>
    <property type="match status" value="1"/>
</dbReference>
<sequence>MKLYIKGGKVFLPDNKALYKTLVIEDQIICDLIPNSYKPGNNDKVVDATGKWVVPGFIDIHAHGALGKDTIDGTCDAIHTIGKFFAAHGVTSYLPTEWTSTPELMMKAIDNVANCPQPEDGARHLGVHVEGPYLSVKHRGAQLKDLIRKPDPIEYQKWLDTGVVKLITIAPENEGALEFIDLAVEQGVEFSIGHSGAGYEKVIEAADHGVKQATHLYNGMLGVHHRNPGTAGAILTDDRIFAQIIVDGVHVHPAMIKLAVRAKGVSRIILITDSIRGTGLPDGDYDYYGQKFTVTDGIARTPEGGLSGSTLMLDQALRNMIK</sequence>
<feature type="non-terminal residue" evidence="6">
    <location>
        <position position="322"/>
    </location>
</feature>
<dbReference type="PANTHER" id="PTHR11113:SF14">
    <property type="entry name" value="N-ACETYLGLUCOSAMINE-6-PHOSPHATE DEACETYLASE"/>
    <property type="match status" value="1"/>
</dbReference>
<dbReference type="NCBIfam" id="TIGR00221">
    <property type="entry name" value="nagA"/>
    <property type="match status" value="1"/>
</dbReference>
<dbReference type="InterPro" id="IPR003764">
    <property type="entry name" value="GlcNAc_6-P_deAcase"/>
</dbReference>
<dbReference type="GO" id="GO:0046872">
    <property type="term" value="F:metal ion binding"/>
    <property type="evidence" value="ECO:0007669"/>
    <property type="project" value="UniProtKB-KW"/>
</dbReference>
<keyword evidence="2" id="KW-0479">Metal-binding</keyword>
<evidence type="ECO:0000259" key="5">
    <source>
        <dbReference type="Pfam" id="PF01979"/>
    </source>
</evidence>
<feature type="domain" description="Amidohydrolase-related" evidence="5">
    <location>
        <begin position="52"/>
        <end position="279"/>
    </location>
</feature>
<dbReference type="CDD" id="cd00854">
    <property type="entry name" value="NagA"/>
    <property type="match status" value="1"/>
</dbReference>
<accession>X1G1N8</accession>
<dbReference type="GO" id="GO:0006046">
    <property type="term" value="P:N-acetylglucosamine catabolic process"/>
    <property type="evidence" value="ECO:0007669"/>
    <property type="project" value="TreeGrafter"/>
</dbReference>
<dbReference type="Gene3D" id="2.30.40.10">
    <property type="entry name" value="Urease, subunit C, domain 1"/>
    <property type="match status" value="1"/>
</dbReference>
<dbReference type="AlphaFoldDB" id="X1G1N8"/>
<organism evidence="6">
    <name type="scientific">marine sediment metagenome</name>
    <dbReference type="NCBI Taxonomy" id="412755"/>
    <lineage>
        <taxon>unclassified sequences</taxon>
        <taxon>metagenomes</taxon>
        <taxon>ecological metagenomes</taxon>
    </lineage>
</organism>
<evidence type="ECO:0000256" key="2">
    <source>
        <dbReference type="ARBA" id="ARBA00022723"/>
    </source>
</evidence>
<keyword evidence="4" id="KW-0119">Carbohydrate metabolism</keyword>
<proteinExistence type="inferred from homology"/>
<dbReference type="PANTHER" id="PTHR11113">
    <property type="entry name" value="N-ACETYLGLUCOSAMINE-6-PHOSPHATE DEACETYLASE"/>
    <property type="match status" value="1"/>
</dbReference>
<keyword evidence="3" id="KW-0378">Hydrolase</keyword>
<dbReference type="Pfam" id="PF01979">
    <property type="entry name" value="Amidohydro_1"/>
    <property type="match status" value="1"/>
</dbReference>
<dbReference type="InterPro" id="IPR011059">
    <property type="entry name" value="Metal-dep_hydrolase_composite"/>
</dbReference>
<dbReference type="InterPro" id="IPR032466">
    <property type="entry name" value="Metal_Hydrolase"/>
</dbReference>
<comment type="similarity">
    <text evidence="1">Belongs to the metallo-dependent hydrolases superfamily. NagA family.</text>
</comment>
<dbReference type="GO" id="GO:0008448">
    <property type="term" value="F:N-acetylglucosamine-6-phosphate deacetylase activity"/>
    <property type="evidence" value="ECO:0007669"/>
    <property type="project" value="InterPro"/>
</dbReference>
<evidence type="ECO:0000256" key="4">
    <source>
        <dbReference type="ARBA" id="ARBA00023277"/>
    </source>
</evidence>
<evidence type="ECO:0000256" key="3">
    <source>
        <dbReference type="ARBA" id="ARBA00022801"/>
    </source>
</evidence>
<dbReference type="EMBL" id="BARU01006686">
    <property type="protein sequence ID" value="GAH35469.1"/>
    <property type="molecule type" value="Genomic_DNA"/>
</dbReference>
<evidence type="ECO:0000313" key="6">
    <source>
        <dbReference type="EMBL" id="GAH35469.1"/>
    </source>
</evidence>
<dbReference type="InterPro" id="IPR006680">
    <property type="entry name" value="Amidohydro-rel"/>
</dbReference>
<reference evidence="6" key="1">
    <citation type="journal article" date="2014" name="Front. Microbiol.">
        <title>High frequency of phylogenetically diverse reductive dehalogenase-homologous genes in deep subseafloor sedimentary metagenomes.</title>
        <authorList>
            <person name="Kawai M."/>
            <person name="Futagami T."/>
            <person name="Toyoda A."/>
            <person name="Takaki Y."/>
            <person name="Nishi S."/>
            <person name="Hori S."/>
            <person name="Arai W."/>
            <person name="Tsubouchi T."/>
            <person name="Morono Y."/>
            <person name="Uchiyama I."/>
            <person name="Ito T."/>
            <person name="Fujiyama A."/>
            <person name="Inagaki F."/>
            <person name="Takami H."/>
        </authorList>
    </citation>
    <scope>NUCLEOTIDE SEQUENCE</scope>
    <source>
        <strain evidence="6">Expedition CK06-06</strain>
    </source>
</reference>
<comment type="caution">
    <text evidence="6">The sequence shown here is derived from an EMBL/GenBank/DDBJ whole genome shotgun (WGS) entry which is preliminary data.</text>
</comment>